<dbReference type="OrthoDB" id="9802426at2"/>
<dbReference type="InterPro" id="IPR001789">
    <property type="entry name" value="Sig_transdc_resp-reg_receiver"/>
</dbReference>
<organism evidence="10 11">
    <name type="scientific">Profundibacter amoris</name>
    <dbReference type="NCBI Taxonomy" id="2171755"/>
    <lineage>
        <taxon>Bacteria</taxon>
        <taxon>Pseudomonadati</taxon>
        <taxon>Pseudomonadota</taxon>
        <taxon>Alphaproteobacteria</taxon>
        <taxon>Rhodobacterales</taxon>
        <taxon>Paracoccaceae</taxon>
        <taxon>Profundibacter</taxon>
    </lineage>
</organism>
<feature type="domain" description="OmpR/PhoB-type" evidence="9">
    <location>
        <begin position="135"/>
        <end position="234"/>
    </location>
</feature>
<dbReference type="GO" id="GO:0000156">
    <property type="term" value="F:phosphorelay response regulator activity"/>
    <property type="evidence" value="ECO:0007669"/>
    <property type="project" value="TreeGrafter"/>
</dbReference>
<dbReference type="InterPro" id="IPR036388">
    <property type="entry name" value="WH-like_DNA-bd_sf"/>
</dbReference>
<evidence type="ECO:0000256" key="6">
    <source>
        <dbReference type="PROSITE-ProRule" id="PRU00169"/>
    </source>
</evidence>
<dbReference type="KEGG" id="pamo:BAR1_02905"/>
<dbReference type="InterPro" id="IPR001867">
    <property type="entry name" value="OmpR/PhoB-type_DNA-bd"/>
</dbReference>
<dbReference type="GO" id="GO:0000976">
    <property type="term" value="F:transcription cis-regulatory region binding"/>
    <property type="evidence" value="ECO:0007669"/>
    <property type="project" value="TreeGrafter"/>
</dbReference>
<keyword evidence="2" id="KW-0902">Two-component regulatory system</keyword>
<sequence>MNDTPEAHLLIVDDDERIRGLLQKFLIRHGFWVTAARDAEHARRILSGLEFDMIVMDVMMPGEDGISLTSSLREGGVTTPILLLTAKGETEDRITGLEAGADDYLAKPFEPKELLLRLNAILRRMPADTLADQGPKMLHLGPVRYNVERGEMWRGEELVRLTSTESALMKIFASCPNEPVSRAKLVEDLGRDTGQAQERAVDVQITRLRRKIETDPKQPRYLQTVRGEGYMLAPE</sequence>
<dbReference type="InterPro" id="IPR016032">
    <property type="entry name" value="Sig_transdc_resp-reg_C-effctor"/>
</dbReference>
<dbReference type="EMBL" id="CP032125">
    <property type="protein sequence ID" value="AXX96969.1"/>
    <property type="molecule type" value="Genomic_DNA"/>
</dbReference>
<dbReference type="PANTHER" id="PTHR48111:SF4">
    <property type="entry name" value="DNA-BINDING DUAL TRANSCRIPTIONAL REGULATOR OMPR"/>
    <property type="match status" value="1"/>
</dbReference>
<keyword evidence="11" id="KW-1185">Reference proteome</keyword>
<dbReference type="CDD" id="cd17574">
    <property type="entry name" value="REC_OmpR"/>
    <property type="match status" value="1"/>
</dbReference>
<keyword evidence="5" id="KW-0804">Transcription</keyword>
<keyword evidence="3" id="KW-0805">Transcription regulation</keyword>
<dbReference type="Proteomes" id="UP000261704">
    <property type="component" value="Chromosome"/>
</dbReference>
<feature type="DNA-binding region" description="OmpR/PhoB-type" evidence="7">
    <location>
        <begin position="135"/>
        <end position="234"/>
    </location>
</feature>
<keyword evidence="4 7" id="KW-0238">DNA-binding</keyword>
<dbReference type="Gene3D" id="3.40.50.2300">
    <property type="match status" value="1"/>
</dbReference>
<dbReference type="SMART" id="SM00862">
    <property type="entry name" value="Trans_reg_C"/>
    <property type="match status" value="1"/>
</dbReference>
<evidence type="ECO:0000259" key="8">
    <source>
        <dbReference type="PROSITE" id="PS50110"/>
    </source>
</evidence>
<dbReference type="GO" id="GO:0032993">
    <property type="term" value="C:protein-DNA complex"/>
    <property type="evidence" value="ECO:0007669"/>
    <property type="project" value="TreeGrafter"/>
</dbReference>
<keyword evidence="1 6" id="KW-0597">Phosphoprotein</keyword>
<dbReference type="PROSITE" id="PS50110">
    <property type="entry name" value="RESPONSE_REGULATORY"/>
    <property type="match status" value="1"/>
</dbReference>
<evidence type="ECO:0000313" key="11">
    <source>
        <dbReference type="Proteomes" id="UP000261704"/>
    </source>
</evidence>
<dbReference type="SUPFAM" id="SSF46894">
    <property type="entry name" value="C-terminal effector domain of the bipartite response regulators"/>
    <property type="match status" value="1"/>
</dbReference>
<dbReference type="GO" id="GO:0005829">
    <property type="term" value="C:cytosol"/>
    <property type="evidence" value="ECO:0007669"/>
    <property type="project" value="TreeGrafter"/>
</dbReference>
<evidence type="ECO:0000313" key="10">
    <source>
        <dbReference type="EMBL" id="AXX96969.1"/>
    </source>
</evidence>
<evidence type="ECO:0000256" key="5">
    <source>
        <dbReference type="ARBA" id="ARBA00023163"/>
    </source>
</evidence>
<proteinExistence type="predicted"/>
<dbReference type="SUPFAM" id="SSF52172">
    <property type="entry name" value="CheY-like"/>
    <property type="match status" value="1"/>
</dbReference>
<dbReference type="InterPro" id="IPR011006">
    <property type="entry name" value="CheY-like_superfamily"/>
</dbReference>
<dbReference type="Gene3D" id="6.10.250.690">
    <property type="match status" value="1"/>
</dbReference>
<accession>A0A347UDP1</accession>
<evidence type="ECO:0000256" key="4">
    <source>
        <dbReference type="ARBA" id="ARBA00023125"/>
    </source>
</evidence>
<dbReference type="PANTHER" id="PTHR48111">
    <property type="entry name" value="REGULATOR OF RPOS"/>
    <property type="match status" value="1"/>
</dbReference>
<gene>
    <name evidence="10" type="ORF">BAR1_02905</name>
</gene>
<reference evidence="10 11" key="1">
    <citation type="submission" date="2018-09" db="EMBL/GenBank/DDBJ databases">
        <title>Profundibacter amoris BAR1 gen. nov., sp. nov., a new member of the Roseobacter clade isolated at Lokis Castle Vent Field on the Arctic Mid-Oceanic Ridge.</title>
        <authorList>
            <person name="Le Moine Bauer S."/>
            <person name="Sjoeberg A.G."/>
            <person name="L'Haridon S."/>
            <person name="Stokke R."/>
            <person name="Roalkvam I."/>
            <person name="Steen I.H."/>
            <person name="Dahle H."/>
        </authorList>
    </citation>
    <scope>NUCLEOTIDE SEQUENCE [LARGE SCALE GENOMIC DNA]</scope>
    <source>
        <strain evidence="10 11">BAR1</strain>
    </source>
</reference>
<dbReference type="CDD" id="cd00383">
    <property type="entry name" value="trans_reg_C"/>
    <property type="match status" value="1"/>
</dbReference>
<dbReference type="GO" id="GO:0006355">
    <property type="term" value="P:regulation of DNA-templated transcription"/>
    <property type="evidence" value="ECO:0007669"/>
    <property type="project" value="InterPro"/>
</dbReference>
<dbReference type="Pfam" id="PF00072">
    <property type="entry name" value="Response_reg"/>
    <property type="match status" value="1"/>
</dbReference>
<evidence type="ECO:0000256" key="3">
    <source>
        <dbReference type="ARBA" id="ARBA00023015"/>
    </source>
</evidence>
<dbReference type="InterPro" id="IPR039420">
    <property type="entry name" value="WalR-like"/>
</dbReference>
<feature type="domain" description="Response regulatory" evidence="8">
    <location>
        <begin position="8"/>
        <end position="122"/>
    </location>
</feature>
<evidence type="ECO:0000256" key="2">
    <source>
        <dbReference type="ARBA" id="ARBA00023012"/>
    </source>
</evidence>
<evidence type="ECO:0000256" key="1">
    <source>
        <dbReference type="ARBA" id="ARBA00022553"/>
    </source>
</evidence>
<protein>
    <submittedName>
        <fullName evidence="10">Response regulator</fullName>
    </submittedName>
</protein>
<dbReference type="Gene3D" id="1.10.10.10">
    <property type="entry name" value="Winged helix-like DNA-binding domain superfamily/Winged helix DNA-binding domain"/>
    <property type="match status" value="1"/>
</dbReference>
<evidence type="ECO:0000256" key="7">
    <source>
        <dbReference type="PROSITE-ProRule" id="PRU01091"/>
    </source>
</evidence>
<dbReference type="RefSeq" id="WP_118941627.1">
    <property type="nucleotide sequence ID" value="NZ_CP032125.1"/>
</dbReference>
<name>A0A347UDP1_9RHOB</name>
<feature type="modified residue" description="4-aspartylphosphate" evidence="6">
    <location>
        <position position="57"/>
    </location>
</feature>
<dbReference type="Pfam" id="PF00486">
    <property type="entry name" value="Trans_reg_C"/>
    <property type="match status" value="1"/>
</dbReference>
<evidence type="ECO:0000259" key="9">
    <source>
        <dbReference type="PROSITE" id="PS51755"/>
    </source>
</evidence>
<dbReference type="PROSITE" id="PS51755">
    <property type="entry name" value="OMPR_PHOB"/>
    <property type="match status" value="1"/>
</dbReference>
<dbReference type="SMART" id="SM00448">
    <property type="entry name" value="REC"/>
    <property type="match status" value="1"/>
</dbReference>
<dbReference type="AlphaFoldDB" id="A0A347UDP1"/>